<dbReference type="KEGG" id="jar:G7057_05105"/>
<organism evidence="1 2">
    <name type="scientific">Jeotgalibaca arthritidis</name>
    <dbReference type="NCBI Taxonomy" id="1868794"/>
    <lineage>
        <taxon>Bacteria</taxon>
        <taxon>Bacillati</taxon>
        <taxon>Bacillota</taxon>
        <taxon>Bacilli</taxon>
        <taxon>Lactobacillales</taxon>
        <taxon>Carnobacteriaceae</taxon>
        <taxon>Jeotgalibaca</taxon>
    </lineage>
</organism>
<proteinExistence type="predicted"/>
<evidence type="ECO:0000313" key="1">
    <source>
        <dbReference type="EMBL" id="QII81913.1"/>
    </source>
</evidence>
<keyword evidence="2" id="KW-1185">Reference proteome</keyword>
<dbReference type="Proteomes" id="UP000501451">
    <property type="component" value="Chromosome"/>
</dbReference>
<evidence type="ECO:0000313" key="2">
    <source>
        <dbReference type="Proteomes" id="UP000501451"/>
    </source>
</evidence>
<dbReference type="AlphaFoldDB" id="A0A6G7K9H3"/>
<name>A0A6G7K9H3_9LACT</name>
<dbReference type="InterPro" id="IPR008551">
    <property type="entry name" value="TANGO2"/>
</dbReference>
<gene>
    <name evidence="1" type="ORF">G7057_05105</name>
</gene>
<dbReference type="PANTHER" id="PTHR17985">
    <property type="entry name" value="SER/THR-RICH PROTEIN T10 IN DGCR REGION"/>
    <property type="match status" value="1"/>
</dbReference>
<sequence length="252" mass="28409">MCLITFKIAQDPQYKLILAANRDEAYSRPTAHAQFWEEAPHLLAGKDLLANGTWLGITKQGKLAAITNCHQDNQFSPDPSKLSRGSIMTDYLLTDDSAESYLSKIQEKTANYQPFNVILGSVDHLYHLNSLDNQIQLLHDGIHSVSNASLNTPWPKVERTRADLAKTNDKTINQLFAMMMDQKPAADSQLDYLSNIPLEMKRAVSAPFIKTDAFGTRSTTLILVDYANHVTFIERTYYGDSYSDHSFQFTIE</sequence>
<dbReference type="EMBL" id="CP049740">
    <property type="protein sequence ID" value="QII81913.1"/>
    <property type="molecule type" value="Genomic_DNA"/>
</dbReference>
<dbReference type="Pfam" id="PF05742">
    <property type="entry name" value="TANGO2"/>
    <property type="match status" value="1"/>
</dbReference>
<protein>
    <submittedName>
        <fullName evidence="1">NRDE family protein</fullName>
    </submittedName>
</protein>
<dbReference type="RefSeq" id="WP_166161827.1">
    <property type="nucleotide sequence ID" value="NZ_CP049740.1"/>
</dbReference>
<reference evidence="1 2" key="1">
    <citation type="journal article" date="2017" name="Int. J. Syst. Evol. Microbiol.">
        <title>Jeotgalibaca porci sp. nov. and Jeotgalibaca arthritidis sp. nov., isolated from pigs, and emended description of the genus Jeotgalibaca.</title>
        <authorList>
            <person name="Zamora L."/>
            <person name="Perez-Sancho M."/>
            <person name="Dominguez L."/>
            <person name="Fernandez-Garayzabal J.F."/>
            <person name="Vela A.I."/>
        </authorList>
    </citation>
    <scope>NUCLEOTIDE SEQUENCE [LARGE SCALE GENOMIC DNA]</scope>
    <source>
        <strain evidence="1 2">CECT 9157</strain>
    </source>
</reference>
<dbReference type="PANTHER" id="PTHR17985:SF8">
    <property type="entry name" value="TRANSPORT AND GOLGI ORGANIZATION PROTEIN 2 HOMOLOG"/>
    <property type="match status" value="1"/>
</dbReference>
<accession>A0A6G7K9H3</accession>